<evidence type="ECO:0000313" key="6">
    <source>
        <dbReference type="Proteomes" id="UP000007801"/>
    </source>
</evidence>
<dbReference type="STRING" id="7217.B3MTS0"/>
<dbReference type="eggNOG" id="KOG0619">
    <property type="taxonomic scope" value="Eukaryota"/>
</dbReference>
<keyword evidence="1" id="KW-0433">Leucine-rich repeat</keyword>
<dbReference type="SMART" id="SM00369">
    <property type="entry name" value="LRR_TYP"/>
    <property type="match status" value="7"/>
</dbReference>
<dbReference type="Gene3D" id="3.80.10.10">
    <property type="entry name" value="Ribonuclease Inhibitor"/>
    <property type="match status" value="2"/>
</dbReference>
<dbReference type="SUPFAM" id="SSF52058">
    <property type="entry name" value="L domain-like"/>
    <property type="match status" value="1"/>
</dbReference>
<protein>
    <submittedName>
        <fullName evidence="5">Uncharacterized protein</fullName>
    </submittedName>
</protein>
<dbReference type="FunCoup" id="B3MTS0">
    <property type="interactions" value="20"/>
</dbReference>
<accession>B3MTS0</accession>
<name>B3MTS0_DROAN</name>
<reference evidence="5 6" key="1">
    <citation type="journal article" date="2007" name="Nature">
        <title>Evolution of genes and genomes on the Drosophila phylogeny.</title>
        <authorList>
            <consortium name="Drosophila 12 Genomes Consortium"/>
            <person name="Clark A.G."/>
            <person name="Eisen M.B."/>
            <person name="Smith D.R."/>
            <person name="Bergman C.M."/>
            <person name="Oliver B."/>
            <person name="Markow T.A."/>
            <person name="Kaufman T.C."/>
            <person name="Kellis M."/>
            <person name="Gelbart W."/>
            <person name="Iyer V.N."/>
            <person name="Pollard D.A."/>
            <person name="Sackton T.B."/>
            <person name="Larracuente A.M."/>
            <person name="Singh N.D."/>
            <person name="Abad J.P."/>
            <person name="Abt D.N."/>
            <person name="Adryan B."/>
            <person name="Aguade M."/>
            <person name="Akashi H."/>
            <person name="Anderson W.W."/>
            <person name="Aquadro C.F."/>
            <person name="Ardell D.H."/>
            <person name="Arguello R."/>
            <person name="Artieri C.G."/>
            <person name="Barbash D.A."/>
            <person name="Barker D."/>
            <person name="Barsanti P."/>
            <person name="Batterham P."/>
            <person name="Batzoglou S."/>
            <person name="Begun D."/>
            <person name="Bhutkar A."/>
            <person name="Blanco E."/>
            <person name="Bosak S.A."/>
            <person name="Bradley R.K."/>
            <person name="Brand A.D."/>
            <person name="Brent M.R."/>
            <person name="Brooks A.N."/>
            <person name="Brown R.H."/>
            <person name="Butlin R.K."/>
            <person name="Caggese C."/>
            <person name="Calvi B.R."/>
            <person name="Bernardo de Carvalho A."/>
            <person name="Caspi A."/>
            <person name="Castrezana S."/>
            <person name="Celniker S.E."/>
            <person name="Chang J.L."/>
            <person name="Chapple C."/>
            <person name="Chatterji S."/>
            <person name="Chinwalla A."/>
            <person name="Civetta A."/>
            <person name="Clifton S.W."/>
            <person name="Comeron J.M."/>
            <person name="Costello J.C."/>
            <person name="Coyne J.A."/>
            <person name="Daub J."/>
            <person name="David R.G."/>
            <person name="Delcher A.L."/>
            <person name="Delehaunty K."/>
            <person name="Do C.B."/>
            <person name="Ebling H."/>
            <person name="Edwards K."/>
            <person name="Eickbush T."/>
            <person name="Evans J.D."/>
            <person name="Filipski A."/>
            <person name="Findeiss S."/>
            <person name="Freyhult E."/>
            <person name="Fulton L."/>
            <person name="Fulton R."/>
            <person name="Garcia A.C."/>
            <person name="Gardiner A."/>
            <person name="Garfield D.A."/>
            <person name="Garvin B.E."/>
            <person name="Gibson G."/>
            <person name="Gilbert D."/>
            <person name="Gnerre S."/>
            <person name="Godfrey J."/>
            <person name="Good R."/>
            <person name="Gotea V."/>
            <person name="Gravely B."/>
            <person name="Greenberg A.J."/>
            <person name="Griffiths-Jones S."/>
            <person name="Gross S."/>
            <person name="Guigo R."/>
            <person name="Gustafson E.A."/>
            <person name="Haerty W."/>
            <person name="Hahn M.W."/>
            <person name="Halligan D.L."/>
            <person name="Halpern A.L."/>
            <person name="Halter G.M."/>
            <person name="Han M.V."/>
            <person name="Heger A."/>
            <person name="Hillier L."/>
            <person name="Hinrichs A.S."/>
            <person name="Holmes I."/>
            <person name="Hoskins R.A."/>
            <person name="Hubisz M.J."/>
            <person name="Hultmark D."/>
            <person name="Huntley M.A."/>
            <person name="Jaffe D.B."/>
            <person name="Jagadeeshan S."/>
            <person name="Jeck W.R."/>
            <person name="Johnson J."/>
            <person name="Jones C.D."/>
            <person name="Jordan W.C."/>
            <person name="Karpen G.H."/>
            <person name="Kataoka E."/>
            <person name="Keightley P.D."/>
            <person name="Kheradpour P."/>
            <person name="Kirkness E.F."/>
            <person name="Koerich L.B."/>
            <person name="Kristiansen K."/>
            <person name="Kudrna D."/>
            <person name="Kulathinal R.J."/>
            <person name="Kumar S."/>
            <person name="Kwok R."/>
            <person name="Lander E."/>
            <person name="Langley C.H."/>
            <person name="Lapoint R."/>
            <person name="Lazzaro B.P."/>
            <person name="Lee S.J."/>
            <person name="Levesque L."/>
            <person name="Li R."/>
            <person name="Lin C.F."/>
            <person name="Lin M.F."/>
            <person name="Lindblad-Toh K."/>
            <person name="Llopart A."/>
            <person name="Long M."/>
            <person name="Low L."/>
            <person name="Lozovsky E."/>
            <person name="Lu J."/>
            <person name="Luo M."/>
            <person name="Machado C.A."/>
            <person name="Makalowski W."/>
            <person name="Marzo M."/>
            <person name="Matsuda M."/>
            <person name="Matzkin L."/>
            <person name="McAllister B."/>
            <person name="McBride C.S."/>
            <person name="McKernan B."/>
            <person name="McKernan K."/>
            <person name="Mendez-Lago M."/>
            <person name="Minx P."/>
            <person name="Mollenhauer M.U."/>
            <person name="Montooth K."/>
            <person name="Mount S.M."/>
            <person name="Mu X."/>
            <person name="Myers E."/>
            <person name="Negre B."/>
            <person name="Newfeld S."/>
            <person name="Nielsen R."/>
            <person name="Noor M.A."/>
            <person name="O'Grady P."/>
            <person name="Pachter L."/>
            <person name="Papaceit M."/>
            <person name="Parisi M.J."/>
            <person name="Parisi M."/>
            <person name="Parts L."/>
            <person name="Pedersen J.S."/>
            <person name="Pesole G."/>
            <person name="Phillippy A.M."/>
            <person name="Ponting C.P."/>
            <person name="Pop M."/>
            <person name="Porcelli D."/>
            <person name="Powell J.R."/>
            <person name="Prohaska S."/>
            <person name="Pruitt K."/>
            <person name="Puig M."/>
            <person name="Quesneville H."/>
            <person name="Ram K.R."/>
            <person name="Rand D."/>
            <person name="Rasmussen M.D."/>
            <person name="Reed L.K."/>
            <person name="Reenan R."/>
            <person name="Reily A."/>
            <person name="Remington K.A."/>
            <person name="Rieger T.T."/>
            <person name="Ritchie M.G."/>
            <person name="Robin C."/>
            <person name="Rogers Y.H."/>
            <person name="Rohde C."/>
            <person name="Rozas J."/>
            <person name="Rubenfield M.J."/>
            <person name="Ruiz A."/>
            <person name="Russo S."/>
            <person name="Salzberg S.L."/>
            <person name="Sanchez-Gracia A."/>
            <person name="Saranga D.J."/>
            <person name="Sato H."/>
            <person name="Schaeffer S.W."/>
            <person name="Schatz M.C."/>
            <person name="Schlenke T."/>
            <person name="Schwartz R."/>
            <person name="Segarra C."/>
            <person name="Singh R.S."/>
            <person name="Sirot L."/>
            <person name="Sirota M."/>
            <person name="Sisneros N.B."/>
            <person name="Smith C.D."/>
            <person name="Smith T.F."/>
            <person name="Spieth J."/>
            <person name="Stage D.E."/>
            <person name="Stark A."/>
            <person name="Stephan W."/>
            <person name="Strausberg R.L."/>
            <person name="Strempel S."/>
            <person name="Sturgill D."/>
            <person name="Sutton G."/>
            <person name="Sutton G.G."/>
            <person name="Tao W."/>
            <person name="Teichmann S."/>
            <person name="Tobari Y.N."/>
            <person name="Tomimura Y."/>
            <person name="Tsolas J.M."/>
            <person name="Valente V.L."/>
            <person name="Venter E."/>
            <person name="Venter J.C."/>
            <person name="Vicario S."/>
            <person name="Vieira F.G."/>
            <person name="Vilella A.J."/>
            <person name="Villasante A."/>
            <person name="Walenz B."/>
            <person name="Wang J."/>
            <person name="Wasserman M."/>
            <person name="Watts T."/>
            <person name="Wilson D."/>
            <person name="Wilson R.K."/>
            <person name="Wing R.A."/>
            <person name="Wolfner M.F."/>
            <person name="Wong A."/>
            <person name="Wong G.K."/>
            <person name="Wu C.I."/>
            <person name="Wu G."/>
            <person name="Yamamoto D."/>
            <person name="Yang H.P."/>
            <person name="Yang S.P."/>
            <person name="Yorke J.A."/>
            <person name="Yoshida K."/>
            <person name="Zdobnov E."/>
            <person name="Zhang P."/>
            <person name="Zhang Y."/>
            <person name="Zimin A.V."/>
            <person name="Baldwin J."/>
            <person name="Abdouelleil A."/>
            <person name="Abdulkadir J."/>
            <person name="Abebe A."/>
            <person name="Abera B."/>
            <person name="Abreu J."/>
            <person name="Acer S.C."/>
            <person name="Aftuck L."/>
            <person name="Alexander A."/>
            <person name="An P."/>
            <person name="Anderson E."/>
            <person name="Anderson S."/>
            <person name="Arachi H."/>
            <person name="Azer M."/>
            <person name="Bachantsang P."/>
            <person name="Barry A."/>
            <person name="Bayul T."/>
            <person name="Berlin A."/>
            <person name="Bessette D."/>
            <person name="Bloom T."/>
            <person name="Blye J."/>
            <person name="Boguslavskiy L."/>
            <person name="Bonnet C."/>
            <person name="Boukhgalter B."/>
            <person name="Bourzgui I."/>
            <person name="Brown A."/>
            <person name="Cahill P."/>
            <person name="Channer S."/>
            <person name="Cheshatsang Y."/>
            <person name="Chuda L."/>
            <person name="Citroen M."/>
            <person name="Collymore A."/>
            <person name="Cooke P."/>
            <person name="Costello M."/>
            <person name="D'Aco K."/>
            <person name="Daza R."/>
            <person name="De Haan G."/>
            <person name="DeGray S."/>
            <person name="DeMaso C."/>
            <person name="Dhargay N."/>
            <person name="Dooley K."/>
            <person name="Dooley E."/>
            <person name="Doricent M."/>
            <person name="Dorje P."/>
            <person name="Dorjee K."/>
            <person name="Dupes A."/>
            <person name="Elong R."/>
            <person name="Falk J."/>
            <person name="Farina A."/>
            <person name="Faro S."/>
            <person name="Ferguson D."/>
            <person name="Fisher S."/>
            <person name="Foley C.D."/>
            <person name="Franke A."/>
            <person name="Friedrich D."/>
            <person name="Gadbois L."/>
            <person name="Gearin G."/>
            <person name="Gearin C.R."/>
            <person name="Giannoukos G."/>
            <person name="Goode T."/>
            <person name="Graham J."/>
            <person name="Grandbois E."/>
            <person name="Grewal S."/>
            <person name="Gyaltsen K."/>
            <person name="Hafez N."/>
            <person name="Hagos B."/>
            <person name="Hall J."/>
            <person name="Henson C."/>
            <person name="Hollinger A."/>
            <person name="Honan T."/>
            <person name="Huard M.D."/>
            <person name="Hughes L."/>
            <person name="Hurhula B."/>
            <person name="Husby M.E."/>
            <person name="Kamat A."/>
            <person name="Kanga B."/>
            <person name="Kashin S."/>
            <person name="Khazanovich D."/>
            <person name="Kisner P."/>
            <person name="Lance K."/>
            <person name="Lara M."/>
            <person name="Lee W."/>
            <person name="Lennon N."/>
            <person name="Letendre F."/>
            <person name="LeVine R."/>
            <person name="Lipovsky A."/>
            <person name="Liu X."/>
            <person name="Liu J."/>
            <person name="Liu S."/>
            <person name="Lokyitsang T."/>
            <person name="Lokyitsang Y."/>
            <person name="Lubonja R."/>
            <person name="Lui A."/>
            <person name="MacDonald P."/>
            <person name="Magnisalis V."/>
            <person name="Maru K."/>
            <person name="Matthews C."/>
            <person name="McCusker W."/>
            <person name="McDonough S."/>
            <person name="Mehta T."/>
            <person name="Meldrim J."/>
            <person name="Meneus L."/>
            <person name="Mihai O."/>
            <person name="Mihalev A."/>
            <person name="Mihova T."/>
            <person name="Mittelman R."/>
            <person name="Mlenga V."/>
            <person name="Montmayeur A."/>
            <person name="Mulrain L."/>
            <person name="Navidi A."/>
            <person name="Naylor J."/>
            <person name="Negash T."/>
            <person name="Nguyen T."/>
            <person name="Nguyen N."/>
            <person name="Nicol R."/>
            <person name="Norbu C."/>
            <person name="Norbu N."/>
            <person name="Novod N."/>
            <person name="O'Neill B."/>
            <person name="Osman S."/>
            <person name="Markiewicz E."/>
            <person name="Oyono O.L."/>
            <person name="Patti C."/>
            <person name="Phunkhang P."/>
            <person name="Pierre F."/>
            <person name="Priest M."/>
            <person name="Raghuraman S."/>
            <person name="Rege F."/>
            <person name="Reyes R."/>
            <person name="Rise C."/>
            <person name="Rogov P."/>
            <person name="Ross K."/>
            <person name="Ryan E."/>
            <person name="Settipalli S."/>
            <person name="Shea T."/>
            <person name="Sherpa N."/>
            <person name="Shi L."/>
            <person name="Shih D."/>
            <person name="Sparrow T."/>
            <person name="Spaulding J."/>
            <person name="Stalker J."/>
            <person name="Stange-Thomann N."/>
            <person name="Stavropoulos S."/>
            <person name="Stone C."/>
            <person name="Strader C."/>
            <person name="Tesfaye S."/>
            <person name="Thomson T."/>
            <person name="Thoulutsang Y."/>
            <person name="Thoulutsang D."/>
            <person name="Topham K."/>
            <person name="Topping I."/>
            <person name="Tsamla T."/>
            <person name="Vassiliev H."/>
            <person name="Vo A."/>
            <person name="Wangchuk T."/>
            <person name="Wangdi T."/>
            <person name="Weiand M."/>
            <person name="Wilkinson J."/>
            <person name="Wilson A."/>
            <person name="Yadav S."/>
            <person name="Young G."/>
            <person name="Yu Q."/>
            <person name="Zembek L."/>
            <person name="Zhong D."/>
            <person name="Zimmer A."/>
            <person name="Zwirko Z."/>
            <person name="Jaffe D.B."/>
            <person name="Alvarez P."/>
            <person name="Brockman W."/>
            <person name="Butler J."/>
            <person name="Chin C."/>
            <person name="Gnerre S."/>
            <person name="Grabherr M."/>
            <person name="Kleber M."/>
            <person name="Mauceli E."/>
            <person name="MacCallum I."/>
        </authorList>
    </citation>
    <scope>NUCLEOTIDE SEQUENCE [LARGE SCALE GENOMIC DNA]</scope>
    <source>
        <strain evidence="6">Tucson 14024-0371.13</strain>
    </source>
</reference>
<dbReference type="EMBL" id="CH902623">
    <property type="protein sequence ID" value="EDV30201.2"/>
    <property type="molecule type" value="Genomic_DNA"/>
</dbReference>
<dbReference type="PANTHER" id="PTHR24373">
    <property type="entry name" value="SLIT RELATED LEUCINE-RICH REPEAT NEURONAL PROTEIN"/>
    <property type="match status" value="1"/>
</dbReference>
<evidence type="ECO:0000313" key="5">
    <source>
        <dbReference type="EMBL" id="EDV30201.2"/>
    </source>
</evidence>
<dbReference type="InterPro" id="IPR032675">
    <property type="entry name" value="LRR_dom_sf"/>
</dbReference>
<gene>
    <name evidence="5" type="primary">Dana\GF23068</name>
    <name evidence="5" type="synonym">dana_GLEANR_7603</name>
    <name evidence="5" type="ORF">GF23068</name>
</gene>
<dbReference type="InterPro" id="IPR001611">
    <property type="entry name" value="Leu-rich_rpt"/>
</dbReference>
<keyword evidence="2 4" id="KW-0732">Signal</keyword>
<keyword evidence="3" id="KW-0677">Repeat</keyword>
<feature type="signal peptide" evidence="4">
    <location>
        <begin position="1"/>
        <end position="22"/>
    </location>
</feature>
<dbReference type="HOGENOM" id="CLU_468746_0_0_1"/>
<sequence>MSGARAMYVRICLVAALAAIAASQDASKKFPKKEARISSLEDYCRTEGEVVRCSGFHFDREQQKATFDLQTEVRIAADGNTYEVGKEQSARTFVFENCSFVNFPLGLFYTLEISELDMRGCGIRHVHWENFASGAEKMAILLLADNEIHELPSKTFSGASSLQFLFLNRNRLSKLHIDSFENLGELQHLDLAENELEDLPPDVFSDLKSLQRVFLADNLLTIVAGDLFANNPLLFSVTLQRNRLEELEEYAFRPKGVGKEVAEHQVHSIDLSHNPRLKVLLLNLNVSHLYASNCSLDRVNLYGSVTTVDLSFNSVRELYFPASDKLEHLVLRNNSLVQLASLSRLPRLRHLDVADNPELGHLPEDWQTPQMEMLVLRNTGQEELPLKAIEGMPNLKKLDVSGNRITDLDPSSFPLLSQLTHFYIHKNSWNCFSLRAVLDVLIRPNGITYSVDIPDPDFPGEYLHGIACMYRIANKESMESSSSSEVAPESFEFWEKPKNYNAPSSEVEELRREFKVIVQHFDEKFDMAFAQLRRLNELMESIERLNQTVWNQVTLSV</sequence>
<dbReference type="AlphaFoldDB" id="B3MTS0"/>
<dbReference type="InterPro" id="IPR050328">
    <property type="entry name" value="Dev_Immune_Receptor"/>
</dbReference>
<feature type="chain" id="PRO_5006454951" evidence="4">
    <location>
        <begin position="23"/>
        <end position="557"/>
    </location>
</feature>
<dbReference type="OrthoDB" id="676979at2759"/>
<evidence type="ECO:0000256" key="4">
    <source>
        <dbReference type="SAM" id="SignalP"/>
    </source>
</evidence>
<dbReference type="PROSITE" id="PS51450">
    <property type="entry name" value="LRR"/>
    <property type="match status" value="3"/>
</dbReference>
<evidence type="ECO:0000256" key="1">
    <source>
        <dbReference type="ARBA" id="ARBA00022614"/>
    </source>
</evidence>
<dbReference type="InterPro" id="IPR003591">
    <property type="entry name" value="Leu-rich_rpt_typical-subtyp"/>
</dbReference>
<dbReference type="PANTHER" id="PTHR24373:SF275">
    <property type="entry name" value="TIR DOMAIN-CONTAINING PROTEIN"/>
    <property type="match status" value="1"/>
</dbReference>
<evidence type="ECO:0000256" key="2">
    <source>
        <dbReference type="ARBA" id="ARBA00022729"/>
    </source>
</evidence>
<dbReference type="Proteomes" id="UP000007801">
    <property type="component" value="Unassembled WGS sequence"/>
</dbReference>
<dbReference type="KEGG" id="dan:6505714"/>
<dbReference type="Pfam" id="PF13855">
    <property type="entry name" value="LRR_8"/>
    <property type="match status" value="2"/>
</dbReference>
<proteinExistence type="predicted"/>
<evidence type="ECO:0000256" key="3">
    <source>
        <dbReference type="ARBA" id="ARBA00022737"/>
    </source>
</evidence>
<dbReference type="InParanoid" id="B3MTS0"/>
<keyword evidence="6" id="KW-1185">Reference proteome</keyword>
<organism evidence="5 6">
    <name type="scientific">Drosophila ananassae</name>
    <name type="common">Fruit fly</name>
    <dbReference type="NCBI Taxonomy" id="7217"/>
    <lineage>
        <taxon>Eukaryota</taxon>
        <taxon>Metazoa</taxon>
        <taxon>Ecdysozoa</taxon>
        <taxon>Arthropoda</taxon>
        <taxon>Hexapoda</taxon>
        <taxon>Insecta</taxon>
        <taxon>Pterygota</taxon>
        <taxon>Neoptera</taxon>
        <taxon>Endopterygota</taxon>
        <taxon>Diptera</taxon>
        <taxon>Brachycera</taxon>
        <taxon>Muscomorpha</taxon>
        <taxon>Ephydroidea</taxon>
        <taxon>Drosophilidae</taxon>
        <taxon>Drosophila</taxon>
        <taxon>Sophophora</taxon>
    </lineage>
</organism>
<dbReference type="GeneID" id="6505714"/>
<dbReference type="CTD" id="42512"/>